<keyword evidence="1" id="KW-1133">Transmembrane helix</keyword>
<dbReference type="EMBL" id="QKZL01000014">
    <property type="protein sequence ID" value="PZX14367.1"/>
    <property type="molecule type" value="Genomic_DNA"/>
</dbReference>
<gene>
    <name evidence="3" type="ORF">LX81_02950</name>
</gene>
<feature type="transmembrane region" description="Helical" evidence="1">
    <location>
        <begin position="197"/>
        <end position="214"/>
    </location>
</feature>
<name>A0A2W7N840_9RHOB</name>
<dbReference type="InterPro" id="IPR002823">
    <property type="entry name" value="DUF112_TM"/>
</dbReference>
<keyword evidence="1" id="KW-0812">Transmembrane</keyword>
<dbReference type="PANTHER" id="PTHR35342:SF5">
    <property type="entry name" value="TRICARBOXYLIC TRANSPORT PROTEIN"/>
    <property type="match status" value="1"/>
</dbReference>
<feature type="transmembrane region" description="Helical" evidence="1">
    <location>
        <begin position="20"/>
        <end position="47"/>
    </location>
</feature>
<sequence length="668" mass="70505">MLEAMLTALSDLLTVQHLIYMVVGVVIGLSVGIFPGLGGIAGLSLLLPFIYGMDPTSALAMLIGLVAVIPTSDTFASVLMGIPGSSASQATVLDGFPMSRDGHAARALSAAFASSLFGGLLGAAILTGFVLIARPLILLFTSAELFMLSVFGLSMVGVLAGRSLAKGLGACGLGLVLGSVGGAPATGEFRMIFNTDYLYDGVPLVIVGLGLFAVPEIVDLLRRDQAISSEGGLGAGWLDGLRDWWKNIFLSLRCAGLGTIIGAIPGLGGSVVDWLAYGHAMQSEKNTENFGKGDVRGVIAPESANNAKEGGGLLPTLMFGIPGSGSMAVFLGGMVLIGIEPGPSMVTTNLNITYTIIWSLALANVIGAGLCIVLSQPIARLTTIPFPQLAPFMIAVISFAAFQATRSLADLVALLVVGVIGVFMRRFGWPRPALLIGFVLAAQSETYLYQAVQFYGWEFILRPGCLILLAFIVVSVWYGMRNRVDDSAGSELRSDIDELPSTGMGGVRTRLPQILFALFAAAIFLAAFLDSLQHSFLGKVFPMIMALAGLAAVTLLLVQLWTKDNRHNVSQDTEVLGEYANDPEAGSLWAGLLWITFLVALSALIGFFMAMVIFFVVFLIFRARVGPLRVVLLTAGAAAFVLILANALNLRFPDGLLQAYTRLPWPFG</sequence>
<evidence type="ECO:0000259" key="2">
    <source>
        <dbReference type="Pfam" id="PF01970"/>
    </source>
</evidence>
<feature type="transmembrane region" description="Helical" evidence="1">
    <location>
        <begin position="384"/>
        <end position="402"/>
    </location>
</feature>
<dbReference type="PANTHER" id="PTHR35342">
    <property type="entry name" value="TRICARBOXYLIC TRANSPORT PROTEIN"/>
    <property type="match status" value="1"/>
</dbReference>
<feature type="transmembrane region" description="Helical" evidence="1">
    <location>
        <begin position="459"/>
        <end position="480"/>
    </location>
</feature>
<feature type="transmembrane region" description="Helical" evidence="1">
    <location>
        <begin position="59"/>
        <end position="84"/>
    </location>
</feature>
<feature type="transmembrane region" description="Helical" evidence="1">
    <location>
        <begin position="628"/>
        <end position="648"/>
    </location>
</feature>
<organism evidence="3 4">
    <name type="scientific">Palleronia aestuarii</name>
    <dbReference type="NCBI Taxonomy" id="568105"/>
    <lineage>
        <taxon>Bacteria</taxon>
        <taxon>Pseudomonadati</taxon>
        <taxon>Pseudomonadota</taxon>
        <taxon>Alphaproteobacteria</taxon>
        <taxon>Rhodobacterales</taxon>
        <taxon>Roseobacteraceae</taxon>
        <taxon>Palleronia</taxon>
    </lineage>
</organism>
<dbReference type="Pfam" id="PF01970">
    <property type="entry name" value="TctA"/>
    <property type="match status" value="1"/>
</dbReference>
<evidence type="ECO:0000256" key="1">
    <source>
        <dbReference type="SAM" id="Phobius"/>
    </source>
</evidence>
<feature type="transmembrane region" description="Helical" evidence="1">
    <location>
        <begin position="136"/>
        <end position="161"/>
    </location>
</feature>
<comment type="caution">
    <text evidence="3">The sequence shown here is derived from an EMBL/GenBank/DDBJ whole genome shotgun (WGS) entry which is preliminary data.</text>
</comment>
<feature type="transmembrane region" description="Helical" evidence="1">
    <location>
        <begin position="167"/>
        <end position="185"/>
    </location>
</feature>
<feature type="transmembrane region" description="Helical" evidence="1">
    <location>
        <begin position="317"/>
        <end position="339"/>
    </location>
</feature>
<proteinExistence type="predicted"/>
<feature type="transmembrane region" description="Helical" evidence="1">
    <location>
        <begin position="351"/>
        <end position="378"/>
    </location>
</feature>
<accession>A0A2W7N840</accession>
<feature type="transmembrane region" description="Helical" evidence="1">
    <location>
        <begin position="592"/>
        <end position="621"/>
    </location>
</feature>
<dbReference type="Proteomes" id="UP000248916">
    <property type="component" value="Unassembled WGS sequence"/>
</dbReference>
<reference evidence="3 4" key="1">
    <citation type="submission" date="2018-06" db="EMBL/GenBank/DDBJ databases">
        <title>Genomic Encyclopedia of Archaeal and Bacterial Type Strains, Phase II (KMG-II): from individual species to whole genera.</title>
        <authorList>
            <person name="Goeker M."/>
        </authorList>
    </citation>
    <scope>NUCLEOTIDE SEQUENCE [LARGE SCALE GENOMIC DNA]</scope>
    <source>
        <strain evidence="3 4">DSM 22009</strain>
    </source>
</reference>
<protein>
    <submittedName>
        <fullName evidence="3">TctA family transporter</fullName>
    </submittedName>
</protein>
<feature type="domain" description="DUF112" evidence="2">
    <location>
        <begin position="18"/>
        <end position="435"/>
    </location>
</feature>
<feature type="transmembrane region" description="Helical" evidence="1">
    <location>
        <begin position="104"/>
        <end position="129"/>
    </location>
</feature>
<evidence type="ECO:0000313" key="3">
    <source>
        <dbReference type="EMBL" id="PZX14367.1"/>
    </source>
</evidence>
<dbReference type="RefSeq" id="WP_111538047.1">
    <property type="nucleotide sequence ID" value="NZ_QKZL01000014.1"/>
</dbReference>
<feature type="transmembrane region" description="Helical" evidence="1">
    <location>
        <begin position="409"/>
        <end position="427"/>
    </location>
</feature>
<dbReference type="OrthoDB" id="9791872at2"/>
<feature type="transmembrane region" description="Helical" evidence="1">
    <location>
        <begin position="541"/>
        <end position="561"/>
    </location>
</feature>
<keyword evidence="4" id="KW-1185">Reference proteome</keyword>
<evidence type="ECO:0000313" key="4">
    <source>
        <dbReference type="Proteomes" id="UP000248916"/>
    </source>
</evidence>
<dbReference type="AlphaFoldDB" id="A0A2W7N840"/>
<keyword evidence="1" id="KW-0472">Membrane</keyword>
<feature type="transmembrane region" description="Helical" evidence="1">
    <location>
        <begin position="511"/>
        <end position="529"/>
    </location>
</feature>